<sequence>MKFIRGILLFLVFVVISLFALSFFAPDKQEVVKSVVIQAPVKKVYDQMVLLQNFNNWSVWGQSDSTIRYTTNQLPDGQVGTTVMWEGNALLSGKGKIALTGLLPEKQITHHISLLEPQKFEADSRFDLKQQDAHTTVVTWTFTLPSKKPWNVFNIFYSLEKEKGAEFERGLQALKLIIEKSPIRDRNAPQVTTGYFQLTNYVAIKQRVLWADLPSFFTTHFHHLEHYTLKDSVTSPLRVGLFYKTDQKELQSDVAAAVEIPAGFHPQLQTPEERISLPASKTVEAPFKGDQAIKDLAYKALDNYVATKQLKVKTPVIEQYNSKDSTTRIIYLVD</sequence>
<dbReference type="Gene3D" id="3.30.530.20">
    <property type="match status" value="1"/>
</dbReference>
<evidence type="ECO:0008006" key="3">
    <source>
        <dbReference type="Google" id="ProtNLM"/>
    </source>
</evidence>
<dbReference type="RefSeq" id="WP_231006739.1">
    <property type="nucleotide sequence ID" value="NZ_JAJNEC010000005.1"/>
</dbReference>
<name>A0ABS8PU53_9BACT</name>
<dbReference type="SUPFAM" id="SSF55961">
    <property type="entry name" value="Bet v1-like"/>
    <property type="match status" value="1"/>
</dbReference>
<evidence type="ECO:0000313" key="2">
    <source>
        <dbReference type="Proteomes" id="UP001199816"/>
    </source>
</evidence>
<dbReference type="InterPro" id="IPR023393">
    <property type="entry name" value="START-like_dom_sf"/>
</dbReference>
<accession>A0ABS8PU53</accession>
<proteinExistence type="predicted"/>
<organism evidence="1 2">
    <name type="scientific">Niabella pedocola</name>
    <dbReference type="NCBI Taxonomy" id="1752077"/>
    <lineage>
        <taxon>Bacteria</taxon>
        <taxon>Pseudomonadati</taxon>
        <taxon>Bacteroidota</taxon>
        <taxon>Chitinophagia</taxon>
        <taxon>Chitinophagales</taxon>
        <taxon>Chitinophagaceae</taxon>
        <taxon>Niabella</taxon>
    </lineage>
</organism>
<dbReference type="EMBL" id="JAJNEC010000005">
    <property type="protein sequence ID" value="MCD2424608.1"/>
    <property type="molecule type" value="Genomic_DNA"/>
</dbReference>
<dbReference type="Gene3D" id="3.20.80.10">
    <property type="entry name" value="Regulatory factor, effector binding domain"/>
    <property type="match status" value="1"/>
</dbReference>
<reference evidence="1 2" key="1">
    <citation type="submission" date="2021-11" db="EMBL/GenBank/DDBJ databases">
        <title>Genomic of Niabella pedocola.</title>
        <authorList>
            <person name="Wu T."/>
        </authorList>
    </citation>
    <scope>NUCLEOTIDE SEQUENCE [LARGE SCALE GENOMIC DNA]</scope>
    <source>
        <strain evidence="1 2">JCM 31011</strain>
    </source>
</reference>
<evidence type="ECO:0000313" key="1">
    <source>
        <dbReference type="EMBL" id="MCD2424608.1"/>
    </source>
</evidence>
<dbReference type="Proteomes" id="UP001199816">
    <property type="component" value="Unassembled WGS sequence"/>
</dbReference>
<dbReference type="InterPro" id="IPR011256">
    <property type="entry name" value="Reg_factor_effector_dom_sf"/>
</dbReference>
<comment type="caution">
    <text evidence="1">The sequence shown here is derived from an EMBL/GenBank/DDBJ whole genome shotgun (WGS) entry which is preliminary data.</text>
</comment>
<protein>
    <recommendedName>
        <fullName evidence="3">GyrI-like small molecule binding domain-containing protein</fullName>
    </recommendedName>
</protein>
<gene>
    <name evidence="1" type="ORF">LQ567_17640</name>
</gene>
<keyword evidence="2" id="KW-1185">Reference proteome</keyword>